<dbReference type="EMBL" id="JAAABM010000016">
    <property type="protein sequence ID" value="KAF7672400.1"/>
    <property type="molecule type" value="Genomic_DNA"/>
</dbReference>
<dbReference type="RefSeq" id="XP_038782753.1">
    <property type="nucleotide sequence ID" value="XM_038934478.1"/>
</dbReference>
<accession>A0A8H7B0G7</accession>
<dbReference type="InterPro" id="IPR008979">
    <property type="entry name" value="Galactose-bd-like_sf"/>
</dbReference>
<sequence>MSSTPSPSPSPSPPEPTQLIINPGFEDPTSSPWILFPGDASIVASTDPQYGSKSMRVPRRAGLFTSVRQVPQVSEAGTYTASFSVKIDGTVGAPCFVQLTGLIEQNYGQVEVQEWTKFSGTAALAAGNNQFF</sequence>
<reference evidence="4" key="1">
    <citation type="submission" date="2020-01" db="EMBL/GenBank/DDBJ databases">
        <authorList>
            <person name="Feng Z.H.Z."/>
        </authorList>
    </citation>
    <scope>NUCLEOTIDE SEQUENCE</scope>
    <source>
        <strain evidence="4">CBS107.38</strain>
    </source>
</reference>
<comment type="caution">
    <text evidence="4">The sequence shown here is derived from an EMBL/GenBank/DDBJ whole genome shotgun (WGS) entry which is preliminary data.</text>
</comment>
<keyword evidence="1" id="KW-0378">Hydrolase</keyword>
<protein>
    <recommendedName>
        <fullName evidence="3">CBM-cenC domain-containing protein</fullName>
    </recommendedName>
</protein>
<dbReference type="GeneID" id="62207656"/>
<evidence type="ECO:0000256" key="2">
    <source>
        <dbReference type="SAM" id="MobiDB-lite"/>
    </source>
</evidence>
<evidence type="ECO:0000259" key="3">
    <source>
        <dbReference type="Pfam" id="PF02018"/>
    </source>
</evidence>
<proteinExistence type="predicted"/>
<gene>
    <name evidence="4" type="ORF">GT037_009431</name>
</gene>
<dbReference type="GO" id="GO:0016798">
    <property type="term" value="F:hydrolase activity, acting on glycosyl bonds"/>
    <property type="evidence" value="ECO:0007669"/>
    <property type="project" value="InterPro"/>
</dbReference>
<name>A0A8H7B0G7_9PLEO</name>
<feature type="domain" description="CBM-cenC" evidence="3">
    <location>
        <begin position="18"/>
        <end position="121"/>
    </location>
</feature>
<dbReference type="Proteomes" id="UP000596902">
    <property type="component" value="Unassembled WGS sequence"/>
</dbReference>
<feature type="compositionally biased region" description="Pro residues" evidence="2">
    <location>
        <begin position="1"/>
        <end position="16"/>
    </location>
</feature>
<dbReference type="InterPro" id="IPR003305">
    <property type="entry name" value="CenC_carb-bd"/>
</dbReference>
<evidence type="ECO:0000313" key="4">
    <source>
        <dbReference type="EMBL" id="KAF7672400.1"/>
    </source>
</evidence>
<dbReference type="Pfam" id="PF02018">
    <property type="entry name" value="CBM_4_9"/>
    <property type="match status" value="1"/>
</dbReference>
<evidence type="ECO:0000313" key="5">
    <source>
        <dbReference type="Proteomes" id="UP000596902"/>
    </source>
</evidence>
<dbReference type="AlphaFoldDB" id="A0A8H7B0G7"/>
<reference evidence="4" key="2">
    <citation type="submission" date="2020-08" db="EMBL/GenBank/DDBJ databases">
        <title>Draft Genome Sequence of Cumin Blight Pathogen Alternaria burnsii.</title>
        <authorList>
            <person name="Feng Z."/>
        </authorList>
    </citation>
    <scope>NUCLEOTIDE SEQUENCE</scope>
    <source>
        <strain evidence="4">CBS107.38</strain>
    </source>
</reference>
<evidence type="ECO:0000256" key="1">
    <source>
        <dbReference type="ARBA" id="ARBA00022801"/>
    </source>
</evidence>
<dbReference type="SUPFAM" id="SSF49785">
    <property type="entry name" value="Galactose-binding domain-like"/>
    <property type="match status" value="1"/>
</dbReference>
<feature type="region of interest" description="Disordered" evidence="2">
    <location>
        <begin position="1"/>
        <end position="28"/>
    </location>
</feature>
<dbReference type="Gene3D" id="2.60.120.260">
    <property type="entry name" value="Galactose-binding domain-like"/>
    <property type="match status" value="1"/>
</dbReference>
<organism evidence="4 5">
    <name type="scientific">Alternaria burnsii</name>
    <dbReference type="NCBI Taxonomy" id="1187904"/>
    <lineage>
        <taxon>Eukaryota</taxon>
        <taxon>Fungi</taxon>
        <taxon>Dikarya</taxon>
        <taxon>Ascomycota</taxon>
        <taxon>Pezizomycotina</taxon>
        <taxon>Dothideomycetes</taxon>
        <taxon>Pleosporomycetidae</taxon>
        <taxon>Pleosporales</taxon>
        <taxon>Pleosporineae</taxon>
        <taxon>Pleosporaceae</taxon>
        <taxon>Alternaria</taxon>
        <taxon>Alternaria sect. Alternaria</taxon>
    </lineage>
</organism>
<keyword evidence="5" id="KW-1185">Reference proteome</keyword>